<name>A0AAN7M821_TRANT</name>
<keyword evidence="1" id="KW-0560">Oxidoreductase</keyword>
<dbReference type="Gene3D" id="3.40.50.720">
    <property type="entry name" value="NAD(P)-binding Rossmann-like Domain"/>
    <property type="match status" value="2"/>
</dbReference>
<proteinExistence type="predicted"/>
<keyword evidence="3" id="KW-1185">Reference proteome</keyword>
<dbReference type="SUPFAM" id="SSF51735">
    <property type="entry name" value="NAD(P)-binding Rossmann-fold domains"/>
    <property type="match status" value="1"/>
</dbReference>
<dbReference type="CDD" id="cd05356">
    <property type="entry name" value="17beta-HSD1_like_SDR_c"/>
    <property type="match status" value="1"/>
</dbReference>
<dbReference type="PRINTS" id="PR00081">
    <property type="entry name" value="GDHRDH"/>
</dbReference>
<dbReference type="GO" id="GO:0045703">
    <property type="term" value="F:ketoreductase activity"/>
    <property type="evidence" value="ECO:0007669"/>
    <property type="project" value="TreeGrafter"/>
</dbReference>
<accession>A0AAN7M821</accession>
<dbReference type="AlphaFoldDB" id="A0AAN7M821"/>
<dbReference type="Pfam" id="PF00106">
    <property type="entry name" value="adh_short"/>
    <property type="match status" value="2"/>
</dbReference>
<organism evidence="2 3">
    <name type="scientific">Trapa natans</name>
    <name type="common">Water chestnut</name>
    <dbReference type="NCBI Taxonomy" id="22666"/>
    <lineage>
        <taxon>Eukaryota</taxon>
        <taxon>Viridiplantae</taxon>
        <taxon>Streptophyta</taxon>
        <taxon>Embryophyta</taxon>
        <taxon>Tracheophyta</taxon>
        <taxon>Spermatophyta</taxon>
        <taxon>Magnoliopsida</taxon>
        <taxon>eudicotyledons</taxon>
        <taxon>Gunneridae</taxon>
        <taxon>Pentapetalae</taxon>
        <taxon>rosids</taxon>
        <taxon>malvids</taxon>
        <taxon>Myrtales</taxon>
        <taxon>Lythraceae</taxon>
        <taxon>Trapa</taxon>
    </lineage>
</organism>
<dbReference type="Proteomes" id="UP001346149">
    <property type="component" value="Unassembled WGS sequence"/>
</dbReference>
<dbReference type="InterPro" id="IPR036291">
    <property type="entry name" value="NAD(P)-bd_dom_sf"/>
</dbReference>
<reference evidence="2 3" key="1">
    <citation type="journal article" date="2023" name="Hortic Res">
        <title>Pangenome of water caltrop reveals structural variations and asymmetric subgenome divergence after allopolyploidization.</title>
        <authorList>
            <person name="Zhang X."/>
            <person name="Chen Y."/>
            <person name="Wang L."/>
            <person name="Yuan Y."/>
            <person name="Fang M."/>
            <person name="Shi L."/>
            <person name="Lu R."/>
            <person name="Comes H.P."/>
            <person name="Ma Y."/>
            <person name="Chen Y."/>
            <person name="Huang G."/>
            <person name="Zhou Y."/>
            <person name="Zheng Z."/>
            <person name="Qiu Y."/>
        </authorList>
    </citation>
    <scope>NUCLEOTIDE SEQUENCE [LARGE SCALE GENOMIC DNA]</scope>
    <source>
        <strain evidence="2">F231</strain>
    </source>
</reference>
<evidence type="ECO:0000313" key="3">
    <source>
        <dbReference type="Proteomes" id="UP001346149"/>
    </source>
</evidence>
<evidence type="ECO:0000313" key="2">
    <source>
        <dbReference type="EMBL" id="KAK4791586.1"/>
    </source>
</evidence>
<dbReference type="GO" id="GO:0005783">
    <property type="term" value="C:endoplasmic reticulum"/>
    <property type="evidence" value="ECO:0007669"/>
    <property type="project" value="TreeGrafter"/>
</dbReference>
<dbReference type="PANTHER" id="PTHR43899:SF26">
    <property type="entry name" value="ENOYL-(ACYL CARRIER) REDUCTASE"/>
    <property type="match status" value="1"/>
</dbReference>
<dbReference type="InterPro" id="IPR051019">
    <property type="entry name" value="VLCFA-Steroid_DH"/>
</dbReference>
<evidence type="ECO:0000256" key="1">
    <source>
        <dbReference type="ARBA" id="ARBA00023002"/>
    </source>
</evidence>
<dbReference type="PIRSF" id="PIRSF000126">
    <property type="entry name" value="11-beta-HSD1"/>
    <property type="match status" value="1"/>
</dbReference>
<sequence length="312" mass="35012">MESEKSIEWFFLLLRHLICLTRWVYTAFLRPPKDLRSRYGSWAIVTGCTDGIGRAFSFKLAQRGLNHILVRRSRDKLEQLSEELLATNENLRVRILALDLDGDISGGVREIGEMAKDLDVGVLINNFGGDLPECKILPRGGGGTVEESCAGKHRGDGQLHEGRSSGDVTAWKRCGAVINIGSGGAVVLPSIPLSAMYASTKAFVDQFSRSLHVEYRHHGIHVQCQIPLYIATKMASMVIKIDKPSIFVPSPEDYAEKAIRQIGYEARRMPYWSHSVQWFFSRLVPESLLDFWILNRALKRRARSPPTFSGLN</sequence>
<gene>
    <name evidence="2" type="ORF">SAY86_031999</name>
</gene>
<protein>
    <submittedName>
        <fullName evidence="2">Uncharacterized protein</fullName>
    </submittedName>
</protein>
<comment type="caution">
    <text evidence="2">The sequence shown here is derived from an EMBL/GenBank/DDBJ whole genome shotgun (WGS) entry which is preliminary data.</text>
</comment>
<dbReference type="EMBL" id="JAXQNO010000009">
    <property type="protein sequence ID" value="KAK4791586.1"/>
    <property type="molecule type" value="Genomic_DNA"/>
</dbReference>
<dbReference type="InterPro" id="IPR002347">
    <property type="entry name" value="SDR_fam"/>
</dbReference>
<dbReference type="PANTHER" id="PTHR43899">
    <property type="entry name" value="RH59310P"/>
    <property type="match status" value="1"/>
</dbReference>